<dbReference type="PANTHER" id="PTHR30061">
    <property type="entry name" value="MALTOSE-BINDING PERIPLASMIC PROTEIN"/>
    <property type="match status" value="1"/>
</dbReference>
<dbReference type="Gene3D" id="3.40.190.10">
    <property type="entry name" value="Periplasmic binding protein-like II"/>
    <property type="match status" value="1"/>
</dbReference>
<dbReference type="PANTHER" id="PTHR30061:SF50">
    <property type="entry name" value="MALTOSE_MALTODEXTRIN-BINDING PERIPLASMIC PROTEIN"/>
    <property type="match status" value="1"/>
</dbReference>
<protein>
    <recommendedName>
        <fullName evidence="5">Maltodextrin-binding protein</fullName>
    </recommendedName>
</protein>
<dbReference type="Proteomes" id="UP001597380">
    <property type="component" value="Unassembled WGS sequence"/>
</dbReference>
<organism evidence="6 7">
    <name type="scientific">Corallincola platygyrae</name>
    <dbReference type="NCBI Taxonomy" id="1193278"/>
    <lineage>
        <taxon>Bacteria</taxon>
        <taxon>Pseudomonadati</taxon>
        <taxon>Pseudomonadota</taxon>
        <taxon>Gammaproteobacteria</taxon>
        <taxon>Alteromonadales</taxon>
        <taxon>Psychromonadaceae</taxon>
        <taxon>Corallincola</taxon>
    </lineage>
</organism>
<comment type="function">
    <text evidence="5">Part of the ABC transporter complex MalEFGK involved in maltose/maltodextrin import. Binds maltose and higher maltodextrins.</text>
</comment>
<evidence type="ECO:0000313" key="6">
    <source>
        <dbReference type="EMBL" id="MFD2098003.1"/>
    </source>
</evidence>
<evidence type="ECO:0000256" key="1">
    <source>
        <dbReference type="ARBA" id="ARBA00008520"/>
    </source>
</evidence>
<evidence type="ECO:0000256" key="3">
    <source>
        <dbReference type="ARBA" id="ARBA00022597"/>
    </source>
</evidence>
<dbReference type="InterPro" id="IPR006060">
    <property type="entry name" value="Maltose/Cyclodextrin-bd"/>
</dbReference>
<evidence type="ECO:0000256" key="2">
    <source>
        <dbReference type="ARBA" id="ARBA00022448"/>
    </source>
</evidence>
<proteinExistence type="inferred from homology"/>
<dbReference type="RefSeq" id="WP_345342248.1">
    <property type="nucleotide sequence ID" value="NZ_BAABLI010000034.1"/>
</dbReference>
<keyword evidence="2 5" id="KW-0813">Transport</keyword>
<keyword evidence="3 5" id="KW-0762">Sugar transport</keyword>
<evidence type="ECO:0000256" key="5">
    <source>
        <dbReference type="RuleBase" id="RU365005"/>
    </source>
</evidence>
<evidence type="ECO:0000313" key="7">
    <source>
        <dbReference type="Proteomes" id="UP001597380"/>
    </source>
</evidence>
<keyword evidence="7" id="KW-1185">Reference proteome</keyword>
<accession>A0ABW4XU65</accession>
<reference evidence="7" key="1">
    <citation type="journal article" date="2019" name="Int. J. Syst. Evol. Microbiol.">
        <title>The Global Catalogue of Microorganisms (GCM) 10K type strain sequencing project: providing services to taxonomists for standard genome sequencing and annotation.</title>
        <authorList>
            <consortium name="The Broad Institute Genomics Platform"/>
            <consortium name="The Broad Institute Genome Sequencing Center for Infectious Disease"/>
            <person name="Wu L."/>
            <person name="Ma J."/>
        </authorList>
    </citation>
    <scope>NUCLEOTIDE SEQUENCE [LARGE SCALE GENOMIC DNA]</scope>
    <source>
        <strain evidence="7">CGMCC 1.10992</strain>
    </source>
</reference>
<evidence type="ECO:0000256" key="4">
    <source>
        <dbReference type="ARBA" id="ARBA00022729"/>
    </source>
</evidence>
<comment type="subcellular location">
    <subcellularLocation>
        <location evidence="5">Periplasm</location>
    </subcellularLocation>
</comment>
<dbReference type="InterPro" id="IPR006059">
    <property type="entry name" value="SBP"/>
</dbReference>
<dbReference type="EMBL" id="JBHUHT010000031">
    <property type="protein sequence ID" value="MFD2098003.1"/>
    <property type="molecule type" value="Genomic_DNA"/>
</dbReference>
<gene>
    <name evidence="6" type="ORF">ACFSJ3_18595</name>
</gene>
<comment type="similarity">
    <text evidence="1 5">Belongs to the bacterial solute-binding protein 1 family.</text>
</comment>
<name>A0ABW4XU65_9GAMM</name>
<keyword evidence="4" id="KW-0732">Signal</keyword>
<keyword evidence="5" id="KW-0574">Periplasm</keyword>
<sequence length="384" mass="42903">MTFSTSATQLTIWHQKEAARDWLVELCKVYEQKTGVKINVGYLPTGELKTSLVRSVIDGDAPDMAWVPSDFIGDYQKLEFSVIPPELITATSATNHLQTVTYDNQHYGIPLTGGNHLLLYYNKKYVEKPATSWEELVNQADQLKAKGVKPIGWKYSESYWFVAFIPPFGGFPVENNLLTLNTPSMQETLTFYRDMTTSPLQVDASCDYDCSFARFNNGEFAYTINGDWAYTDIAKALGEDFGVALLPSLNGKPIQSMYATMSLVFPNQSLSGEKRKALIDFANYMQSFEIQQRLFSEISSFPVHEQVVAALENSADPALKVFLTQMQKSKGAPPTPAMSAAWIGIRKGFDLYMSGHASPEEATALMQRVGEHELKKSQKQSAIK</sequence>
<dbReference type="PRINTS" id="PR00181">
    <property type="entry name" value="MALTOSEBP"/>
</dbReference>
<dbReference type="Pfam" id="PF13416">
    <property type="entry name" value="SBP_bac_8"/>
    <property type="match status" value="1"/>
</dbReference>
<dbReference type="SUPFAM" id="SSF53850">
    <property type="entry name" value="Periplasmic binding protein-like II"/>
    <property type="match status" value="1"/>
</dbReference>
<comment type="caution">
    <text evidence="6">The sequence shown here is derived from an EMBL/GenBank/DDBJ whole genome shotgun (WGS) entry which is preliminary data.</text>
</comment>